<dbReference type="EMBL" id="NWSH01003374">
    <property type="protein sequence ID" value="PCG66427.1"/>
    <property type="molecule type" value="Genomic_DNA"/>
</dbReference>
<accession>A0A2A4J2P9</accession>
<name>A0A2A4J2P9_HELVI</name>
<feature type="compositionally biased region" description="Polar residues" evidence="1">
    <location>
        <begin position="79"/>
        <end position="107"/>
    </location>
</feature>
<feature type="region of interest" description="Disordered" evidence="1">
    <location>
        <begin position="79"/>
        <end position="108"/>
    </location>
</feature>
<comment type="caution">
    <text evidence="2">The sequence shown here is derived from an EMBL/GenBank/DDBJ whole genome shotgun (WGS) entry which is preliminary data.</text>
</comment>
<reference evidence="2" key="1">
    <citation type="submission" date="2017-09" db="EMBL/GenBank/DDBJ databases">
        <title>Contemporary evolution of a Lepidopteran species, Heliothis virescens, in response to modern agricultural practices.</title>
        <authorList>
            <person name="Fritz M.L."/>
            <person name="Deyonke A.M."/>
            <person name="Papanicolaou A."/>
            <person name="Micinski S."/>
            <person name="Westbrook J."/>
            <person name="Gould F."/>
        </authorList>
    </citation>
    <scope>NUCLEOTIDE SEQUENCE [LARGE SCALE GENOMIC DNA]</scope>
    <source>
        <strain evidence="2">HvINT-</strain>
        <tissue evidence="2">Whole body</tissue>
    </source>
</reference>
<sequence length="227" mass="25477">MWCEKKELRGIQEKCLTNAQYATIDDVKSLREEIEKLKSNTTKVSNSDPYVNNKRGGYCLQDSFECNSGPMGFMHMNSTKGSKDSPTMQDKDFSNQPQTNDMSTSYASKAGGRSIMFRDLDSLGARSETGLAPGVPSSSKSAVALTNEDESLRAAQETAHDRPIMSYVHNVNLRETQTLPLGMEEQIHKSHDNEGEWVEVSRRRAKRFKGREGRAQKVYPMDELGLK</sequence>
<gene>
    <name evidence="2" type="ORF">B5V51_7696</name>
</gene>
<evidence type="ECO:0000313" key="2">
    <source>
        <dbReference type="EMBL" id="PCG66427.1"/>
    </source>
</evidence>
<evidence type="ECO:0000256" key="1">
    <source>
        <dbReference type="SAM" id="MobiDB-lite"/>
    </source>
</evidence>
<dbReference type="AlphaFoldDB" id="A0A2A4J2P9"/>
<proteinExistence type="predicted"/>
<protein>
    <submittedName>
        <fullName evidence="2">Uncharacterized protein</fullName>
    </submittedName>
</protein>
<organism evidence="2">
    <name type="scientific">Heliothis virescens</name>
    <name type="common">Tobacco budworm moth</name>
    <dbReference type="NCBI Taxonomy" id="7102"/>
    <lineage>
        <taxon>Eukaryota</taxon>
        <taxon>Metazoa</taxon>
        <taxon>Ecdysozoa</taxon>
        <taxon>Arthropoda</taxon>
        <taxon>Hexapoda</taxon>
        <taxon>Insecta</taxon>
        <taxon>Pterygota</taxon>
        <taxon>Neoptera</taxon>
        <taxon>Endopterygota</taxon>
        <taxon>Lepidoptera</taxon>
        <taxon>Glossata</taxon>
        <taxon>Ditrysia</taxon>
        <taxon>Noctuoidea</taxon>
        <taxon>Noctuidae</taxon>
        <taxon>Heliothinae</taxon>
        <taxon>Heliothis</taxon>
    </lineage>
</organism>